<proteinExistence type="predicted"/>
<dbReference type="EMBL" id="JBBPBK010000010">
    <property type="protein sequence ID" value="KAK9276768.1"/>
    <property type="molecule type" value="Genomic_DNA"/>
</dbReference>
<evidence type="ECO:0000313" key="2">
    <source>
        <dbReference type="Proteomes" id="UP001415857"/>
    </source>
</evidence>
<accession>A0AAP0RGZ3</accession>
<dbReference type="GO" id="GO:0007131">
    <property type="term" value="P:reciprocal meiotic recombination"/>
    <property type="evidence" value="ECO:0007669"/>
    <property type="project" value="TreeGrafter"/>
</dbReference>
<sequence>MIFADYQLFSNALLLLFLPSFEFPFRIRVWEAVWRSLRTLKYTGEGISAEKWDGVVFVTTTGICDNEIYHYQLNLQENISTRRLTKLPSNPKNGAKFSGTEVALSTFDCIDDLLAEITLFLQKTLILKIPKVAIELAFEHGVLPGSQCENVIVANECDPLPFVTSNIENLKSGLEDYVLKHGNRLDKKCHSCFPSREHLKVGSGIAFCKESHRSTGHVMETVIIISELSEPSSTCFRTFGAKTEVLYFNDFSPCLISQSSLNALTSIDWKSYGLTLKSAIDQDGHALLEWEHLPPNAHIDIVLHSYHKQYPLFLLARQKTQFDRNLVKKAVKQALDDLKEKHAGILLSAHAHYAPDLARTIAGLIMSSNDSDFQGECFSLLGLQSQEIGGEIVGECIKEKIITVIEMNDRKPQRSREAAPFLFEDDCFQEPDFQDEEYEEGEEAYRFL</sequence>
<evidence type="ECO:0000313" key="1">
    <source>
        <dbReference type="EMBL" id="KAK9276768.1"/>
    </source>
</evidence>
<dbReference type="AlphaFoldDB" id="A0AAP0RGZ3"/>
<dbReference type="InterPro" id="IPR034566">
    <property type="entry name" value="MTOPVIB_plant"/>
</dbReference>
<dbReference type="PANTHER" id="PTHR36722">
    <property type="entry name" value="TYPE 2 DNA TOPOISOMERASE 6 SUBUNIT B-LIKE"/>
    <property type="match status" value="1"/>
</dbReference>
<name>A0AAP0RGZ3_LIQFO</name>
<dbReference type="GO" id="GO:0000793">
    <property type="term" value="C:condensed chromosome"/>
    <property type="evidence" value="ECO:0007669"/>
    <property type="project" value="TreeGrafter"/>
</dbReference>
<evidence type="ECO:0008006" key="3">
    <source>
        <dbReference type="Google" id="ProtNLM"/>
    </source>
</evidence>
<keyword evidence="2" id="KW-1185">Reference proteome</keyword>
<comment type="caution">
    <text evidence="1">The sequence shown here is derived from an EMBL/GenBank/DDBJ whole genome shotgun (WGS) entry which is preliminary data.</text>
</comment>
<dbReference type="GO" id="GO:0030674">
    <property type="term" value="F:protein-macromolecule adaptor activity"/>
    <property type="evidence" value="ECO:0007669"/>
    <property type="project" value="TreeGrafter"/>
</dbReference>
<organism evidence="1 2">
    <name type="scientific">Liquidambar formosana</name>
    <name type="common">Formosan gum</name>
    <dbReference type="NCBI Taxonomy" id="63359"/>
    <lineage>
        <taxon>Eukaryota</taxon>
        <taxon>Viridiplantae</taxon>
        <taxon>Streptophyta</taxon>
        <taxon>Embryophyta</taxon>
        <taxon>Tracheophyta</taxon>
        <taxon>Spermatophyta</taxon>
        <taxon>Magnoliopsida</taxon>
        <taxon>eudicotyledons</taxon>
        <taxon>Gunneridae</taxon>
        <taxon>Pentapetalae</taxon>
        <taxon>Saxifragales</taxon>
        <taxon>Altingiaceae</taxon>
        <taxon>Liquidambar</taxon>
    </lineage>
</organism>
<dbReference type="GO" id="GO:0042138">
    <property type="term" value="P:meiotic DNA double-strand break formation"/>
    <property type="evidence" value="ECO:0007669"/>
    <property type="project" value="InterPro"/>
</dbReference>
<dbReference type="Proteomes" id="UP001415857">
    <property type="component" value="Unassembled WGS sequence"/>
</dbReference>
<gene>
    <name evidence="1" type="ORF">L1049_006304</name>
</gene>
<protein>
    <recommendedName>
        <fullName evidence="3">Type 2 DNA topoisomerase 6 subunit B-like</fullName>
    </recommendedName>
</protein>
<dbReference type="PANTHER" id="PTHR36722:SF1">
    <property type="entry name" value="TYPE 2 DNA TOPOISOMERASE 6 SUBUNIT B-LIKE"/>
    <property type="match status" value="1"/>
</dbReference>
<reference evidence="1 2" key="1">
    <citation type="journal article" date="2024" name="Plant J.">
        <title>Genome sequences and population genomics reveal climatic adaptation and genomic divergence between two closely related sweetgum species.</title>
        <authorList>
            <person name="Xu W.Q."/>
            <person name="Ren C.Q."/>
            <person name="Zhang X.Y."/>
            <person name="Comes H.P."/>
            <person name="Liu X.H."/>
            <person name="Li Y.G."/>
            <person name="Kettle C.J."/>
            <person name="Jalonen R."/>
            <person name="Gaisberger H."/>
            <person name="Ma Y.Z."/>
            <person name="Qiu Y.X."/>
        </authorList>
    </citation>
    <scope>NUCLEOTIDE SEQUENCE [LARGE SCALE GENOMIC DNA]</scope>
    <source>
        <strain evidence="1">Hangzhou</strain>
    </source>
</reference>